<dbReference type="PANTHER" id="PTHR16950:SF16">
    <property type="entry name" value="ZINC TRANSPORTER ZIP13"/>
    <property type="match status" value="1"/>
</dbReference>
<name>A0A4T0WY21_9ASCO</name>
<evidence type="ECO:0000256" key="2">
    <source>
        <dbReference type="ARBA" id="ARBA00022692"/>
    </source>
</evidence>
<feature type="transmembrane region" description="Helical" evidence="5">
    <location>
        <begin position="283"/>
        <end position="304"/>
    </location>
</feature>
<accession>A0A4T0WY21</accession>
<keyword evidence="6" id="KW-0732">Signal</keyword>
<organism evidence="7 8">
    <name type="scientific">Pichia inconspicua</name>
    <dbReference type="NCBI Taxonomy" id="52247"/>
    <lineage>
        <taxon>Eukaryota</taxon>
        <taxon>Fungi</taxon>
        <taxon>Dikarya</taxon>
        <taxon>Ascomycota</taxon>
        <taxon>Saccharomycotina</taxon>
        <taxon>Pichiomycetes</taxon>
        <taxon>Pichiales</taxon>
        <taxon>Pichiaceae</taxon>
        <taxon>Pichia</taxon>
    </lineage>
</organism>
<reference evidence="7 8" key="1">
    <citation type="journal article" date="2019" name="Front. Genet.">
        <title>Whole-Genome Sequencing of the Opportunistic Yeast Pathogen Candida inconspicua Uncovers Its Hybrid Origin.</title>
        <authorList>
            <person name="Mixao V."/>
            <person name="Hansen A.P."/>
            <person name="Saus E."/>
            <person name="Boekhout T."/>
            <person name="Lass-Florl C."/>
            <person name="Gabaldon T."/>
        </authorList>
    </citation>
    <scope>NUCLEOTIDE SEQUENCE [LARGE SCALE GENOMIC DNA]</scope>
    <source>
        <strain evidence="7 8">CBS 180</strain>
    </source>
</reference>
<feature type="transmembrane region" description="Helical" evidence="5">
    <location>
        <begin position="316"/>
        <end position="338"/>
    </location>
</feature>
<comment type="subcellular location">
    <subcellularLocation>
        <location evidence="1">Membrane</location>
        <topology evidence="1">Multi-pass membrane protein</topology>
    </subcellularLocation>
</comment>
<keyword evidence="4 5" id="KW-0472">Membrane</keyword>
<feature type="transmembrane region" description="Helical" evidence="5">
    <location>
        <begin position="46"/>
        <end position="66"/>
    </location>
</feature>
<dbReference type="GO" id="GO:0016020">
    <property type="term" value="C:membrane"/>
    <property type="evidence" value="ECO:0007669"/>
    <property type="project" value="UniProtKB-SubCell"/>
</dbReference>
<dbReference type="InterPro" id="IPR003689">
    <property type="entry name" value="ZIP"/>
</dbReference>
<evidence type="ECO:0000256" key="3">
    <source>
        <dbReference type="ARBA" id="ARBA00022989"/>
    </source>
</evidence>
<keyword evidence="2 5" id="KW-0812">Transmembrane</keyword>
<dbReference type="PANTHER" id="PTHR16950">
    <property type="entry name" value="ZINC TRANSPORTER SLC39A7 HISTIDINE-RICH MEMBRANE PROTEIN KE4"/>
    <property type="match status" value="1"/>
</dbReference>
<dbReference type="OrthoDB" id="200954at2759"/>
<dbReference type="Pfam" id="PF02535">
    <property type="entry name" value="Zip"/>
    <property type="match status" value="1"/>
</dbReference>
<feature type="transmembrane region" description="Helical" evidence="5">
    <location>
        <begin position="126"/>
        <end position="148"/>
    </location>
</feature>
<feature type="signal peptide" evidence="6">
    <location>
        <begin position="1"/>
        <end position="22"/>
    </location>
</feature>
<evidence type="ECO:0000313" key="8">
    <source>
        <dbReference type="Proteomes" id="UP000307173"/>
    </source>
</evidence>
<dbReference type="Proteomes" id="UP000307173">
    <property type="component" value="Unassembled WGS sequence"/>
</dbReference>
<dbReference type="STRING" id="52247.A0A4T0WY21"/>
<evidence type="ECO:0000313" key="7">
    <source>
        <dbReference type="EMBL" id="TID19819.1"/>
    </source>
</evidence>
<evidence type="ECO:0000256" key="1">
    <source>
        <dbReference type="ARBA" id="ARBA00004141"/>
    </source>
</evidence>
<gene>
    <name evidence="7" type="ORF">CANINC_003702</name>
</gene>
<feature type="transmembrane region" description="Helical" evidence="5">
    <location>
        <begin position="252"/>
        <end position="271"/>
    </location>
</feature>
<keyword evidence="8" id="KW-1185">Reference proteome</keyword>
<sequence length="340" mass="36549">MFSRSFIILSILGLVTITSAHAMVEHFHFDLETSFTKPHVSTITWLFNTLFPFGPAANAILATAYISGPPNLLLAFIPADIDVSSLSVLVAFAVGGLLGDVFMHLLPETFTQNSFRLPNGKEVVAFDHVGNVKLGSGMFVGFFLFFFIDKLMRIIEGSEEADGNAHSHSHSLNPTEKESKTVIKHSAAAYLNLVSDFTHNITDGIAIAGAFRISHSVGCTTAVATFLHEVPHEVGDFALLVQGGFSTKQAMGAQFITAIGAFVGTFLGIYLGDVSSEGSFSTMTLPFTAGGFLYIAFSAVPELLTLQPNTTRLQNLFTFTKQIVAMAAGVLFMGFIAMNE</sequence>
<dbReference type="AlphaFoldDB" id="A0A4T0WY21"/>
<evidence type="ECO:0000256" key="6">
    <source>
        <dbReference type="SAM" id="SignalP"/>
    </source>
</evidence>
<keyword evidence="3 5" id="KW-1133">Transmembrane helix</keyword>
<comment type="caution">
    <text evidence="7">The sequence shown here is derived from an EMBL/GenBank/DDBJ whole genome shotgun (WGS) entry which is preliminary data.</text>
</comment>
<dbReference type="EMBL" id="SELW01000594">
    <property type="protein sequence ID" value="TID19819.1"/>
    <property type="molecule type" value="Genomic_DNA"/>
</dbReference>
<evidence type="ECO:0000256" key="5">
    <source>
        <dbReference type="SAM" id="Phobius"/>
    </source>
</evidence>
<protein>
    <submittedName>
        <fullName evidence="7">Uncharacterized protein</fullName>
    </submittedName>
</protein>
<evidence type="ECO:0000256" key="4">
    <source>
        <dbReference type="ARBA" id="ARBA00023136"/>
    </source>
</evidence>
<dbReference type="GO" id="GO:0006882">
    <property type="term" value="P:intracellular zinc ion homeostasis"/>
    <property type="evidence" value="ECO:0007669"/>
    <property type="project" value="TreeGrafter"/>
</dbReference>
<dbReference type="GO" id="GO:0005385">
    <property type="term" value="F:zinc ion transmembrane transporter activity"/>
    <property type="evidence" value="ECO:0007669"/>
    <property type="project" value="TreeGrafter"/>
</dbReference>
<proteinExistence type="predicted"/>
<feature type="chain" id="PRO_5020795870" evidence="6">
    <location>
        <begin position="23"/>
        <end position="340"/>
    </location>
</feature>
<feature type="transmembrane region" description="Helical" evidence="5">
    <location>
        <begin position="86"/>
        <end position="106"/>
    </location>
</feature>